<proteinExistence type="inferred from homology"/>
<keyword evidence="5 7" id="KW-0472">Membrane</keyword>
<keyword evidence="9" id="KW-1185">Reference proteome</keyword>
<evidence type="ECO:0000313" key="9">
    <source>
        <dbReference type="Proteomes" id="UP000186698"/>
    </source>
</evidence>
<dbReference type="Pfam" id="PF04831">
    <property type="entry name" value="POPDC1-3"/>
    <property type="match status" value="1"/>
</dbReference>
<name>A0A8J1M8G2_XENLA</name>
<dbReference type="OrthoDB" id="425611at2759"/>
<dbReference type="AlphaFoldDB" id="A0A8J1M8G2"/>
<feature type="transmembrane region" description="Helical" evidence="7">
    <location>
        <begin position="115"/>
        <end position="139"/>
    </location>
</feature>
<dbReference type="Proteomes" id="UP000186698">
    <property type="component" value="Chromosome 2L"/>
</dbReference>
<dbReference type="GO" id="GO:0007507">
    <property type="term" value="P:heart development"/>
    <property type="evidence" value="ECO:0000318"/>
    <property type="project" value="GO_Central"/>
</dbReference>
<feature type="transmembrane region" description="Helical" evidence="7">
    <location>
        <begin position="81"/>
        <end position="103"/>
    </location>
</feature>
<dbReference type="GeneID" id="108707798"/>
<keyword evidence="3 7" id="KW-0812">Transmembrane</keyword>
<evidence type="ECO:0000313" key="10">
    <source>
        <dbReference type="RefSeq" id="XP_041437325.1"/>
    </source>
</evidence>
<gene>
    <name evidence="10" type="primary">popdc2.L</name>
</gene>
<dbReference type="SUPFAM" id="SSF51206">
    <property type="entry name" value="cAMP-binding domain-like"/>
    <property type="match status" value="1"/>
</dbReference>
<comment type="subcellular location">
    <subcellularLocation>
        <location evidence="1">Membrane</location>
        <topology evidence="1">Multi-pass membrane protein</topology>
    </subcellularLocation>
</comment>
<evidence type="ECO:0000256" key="4">
    <source>
        <dbReference type="ARBA" id="ARBA00022989"/>
    </source>
</evidence>
<dbReference type="PANTHER" id="PTHR12101:SF15">
    <property type="entry name" value="POPEYE DOMAIN-CONTAINING PROTEIN 2"/>
    <property type="match status" value="1"/>
</dbReference>
<dbReference type="InterPro" id="IPR055272">
    <property type="entry name" value="POPDC1-3_dom"/>
</dbReference>
<evidence type="ECO:0000256" key="5">
    <source>
        <dbReference type="ARBA" id="ARBA00023136"/>
    </source>
</evidence>
<protein>
    <submittedName>
        <fullName evidence="10">Popeye domain-containing protein 2 isoform X1</fullName>
    </submittedName>
</protein>
<dbReference type="GO" id="GO:0007519">
    <property type="term" value="P:skeletal muscle tissue development"/>
    <property type="evidence" value="ECO:0000318"/>
    <property type="project" value="GO_Central"/>
</dbReference>
<organism evidence="9 10">
    <name type="scientific">Xenopus laevis</name>
    <name type="common">African clawed frog</name>
    <dbReference type="NCBI Taxonomy" id="8355"/>
    <lineage>
        <taxon>Eukaryota</taxon>
        <taxon>Metazoa</taxon>
        <taxon>Chordata</taxon>
        <taxon>Craniata</taxon>
        <taxon>Vertebrata</taxon>
        <taxon>Euteleostomi</taxon>
        <taxon>Amphibia</taxon>
        <taxon>Batrachia</taxon>
        <taxon>Anura</taxon>
        <taxon>Pipoidea</taxon>
        <taxon>Pipidae</taxon>
        <taxon>Xenopodinae</taxon>
        <taxon>Xenopus</taxon>
        <taxon>Xenopus</taxon>
    </lineage>
</organism>
<keyword evidence="4 7" id="KW-1133">Transmembrane helix</keyword>
<dbReference type="InterPro" id="IPR018490">
    <property type="entry name" value="cNMP-bd_dom_sf"/>
</dbReference>
<dbReference type="GO" id="GO:0042383">
    <property type="term" value="C:sarcolemma"/>
    <property type="evidence" value="ECO:0000318"/>
    <property type="project" value="GO_Central"/>
</dbReference>
<evidence type="ECO:0000256" key="6">
    <source>
        <dbReference type="SAM" id="MobiDB-lite"/>
    </source>
</evidence>
<evidence type="ECO:0000259" key="8">
    <source>
        <dbReference type="Pfam" id="PF04831"/>
    </source>
</evidence>
<sequence>MASPPPSISSCCPWAPVCGRTCLAQLPVCVSEELLHHLSVLETVSQDTRMSGNRTVWEQLLYTYPECDGWKHYMEGAIYHLANLLLLLGFMGGSGIFGCIYIFGLLASGFLCVALWGWLSACGVDIFVWNLLLLLICLAQISHLLYRLRQESYGEHYDSLYRTLYQPLQVPLEVFKEIAHCSGMEVHHLSADQSYALEGKTPIERLSLLLSGRVKVSLEGQFLHYIFPYQFLDSPEWESLRPTEEGSFQVTLTAETDCTFVSWPRKRLYLLLAKEKYITRLFSLLLGFDISQKLYALNDKLFAKFGLRFDIRLPSLYHVLGPCSDSSGEIAPAIESSLMSRDPPPIQKMAPSLPQQAPISRDHRPESGILGEDSTSLIMEDFAELPGSYMDYVSEGEYMK</sequence>
<dbReference type="CTD" id="108707798"/>
<accession>A0A8J1M8G2</accession>
<reference evidence="10" key="1">
    <citation type="submission" date="2025-08" db="UniProtKB">
        <authorList>
            <consortium name="RefSeq"/>
        </authorList>
    </citation>
    <scope>IDENTIFICATION</scope>
    <source>
        <strain evidence="10">J_2021</strain>
        <tissue evidence="10">Erythrocytes</tissue>
    </source>
</reference>
<evidence type="ECO:0000256" key="3">
    <source>
        <dbReference type="ARBA" id="ARBA00022692"/>
    </source>
</evidence>
<dbReference type="RefSeq" id="XP_041437325.1">
    <property type="nucleotide sequence ID" value="XM_041581391.1"/>
</dbReference>
<evidence type="ECO:0000256" key="7">
    <source>
        <dbReference type="SAM" id="Phobius"/>
    </source>
</evidence>
<dbReference type="GO" id="GO:0051146">
    <property type="term" value="P:striated muscle cell differentiation"/>
    <property type="evidence" value="ECO:0000318"/>
    <property type="project" value="GO_Central"/>
</dbReference>
<dbReference type="GO" id="GO:0030552">
    <property type="term" value="F:cAMP binding"/>
    <property type="evidence" value="ECO:0000318"/>
    <property type="project" value="GO_Central"/>
</dbReference>
<evidence type="ECO:0000256" key="1">
    <source>
        <dbReference type="ARBA" id="ARBA00004141"/>
    </source>
</evidence>
<feature type="region of interest" description="Disordered" evidence="6">
    <location>
        <begin position="351"/>
        <end position="370"/>
    </location>
</feature>
<dbReference type="GO" id="GO:0042391">
    <property type="term" value="P:regulation of membrane potential"/>
    <property type="evidence" value="ECO:0000318"/>
    <property type="project" value="GO_Central"/>
</dbReference>
<dbReference type="InterPro" id="IPR006916">
    <property type="entry name" value="POPDC1-3"/>
</dbReference>
<feature type="domain" description="POPDC1-3" evidence="8">
    <location>
        <begin position="75"/>
        <end position="300"/>
    </location>
</feature>
<evidence type="ECO:0000256" key="2">
    <source>
        <dbReference type="ARBA" id="ARBA00007146"/>
    </source>
</evidence>
<dbReference type="PANTHER" id="PTHR12101">
    <property type="entry name" value="POPEYE DOMAIN CONTAINING PROTEIN"/>
    <property type="match status" value="1"/>
</dbReference>
<comment type="similarity">
    <text evidence="2">Belongs to the popeye family.</text>
</comment>